<accession>A0A5C6BHL2</accession>
<comment type="caution">
    <text evidence="2">The sequence shown here is derived from an EMBL/GenBank/DDBJ whole genome shotgun (WGS) entry which is preliminary data.</text>
</comment>
<dbReference type="PANTHER" id="PTHR43539:SF78">
    <property type="entry name" value="FLAVIN-CONTAINING MONOOXYGENASE"/>
    <property type="match status" value="1"/>
</dbReference>
<proteinExistence type="predicted"/>
<dbReference type="PRINTS" id="PR00368">
    <property type="entry name" value="FADPNR"/>
</dbReference>
<dbReference type="PRINTS" id="PR00411">
    <property type="entry name" value="PNDRDTASEI"/>
</dbReference>
<gene>
    <name evidence="2" type="ORF">Pla52o_56150</name>
</gene>
<keyword evidence="3" id="KW-1185">Reference proteome</keyword>
<evidence type="ECO:0000256" key="1">
    <source>
        <dbReference type="ARBA" id="ARBA00023002"/>
    </source>
</evidence>
<sequence length="437" mass="47044">MTESNKLPIAVIGAGPIGLAAAANLVERGLTPLVFEAGPRIAASVWQWRHVRLFTPWSFLIDPASKRLLQADGSWKEPNGEDVPYAQELVEGLLDPLAAHHAIAAHIKLEHKVVSVSRDGHDRMADGNRNDAPFLIVAETPEGPRRFKVRAVMDASGTWTTPNPLGAGGVMADGEQKLQSHIRYGMPDVLGQERERYAGKRVLVVGSGHSAIGSVLSLEKLRQEDPATSIVWGIRRTDPTKLWGGGSADEIVERGALGTRVHSVVKSGLVSLLTGLSISALEERPGEGIEVVDVEGVSRVVVDEVIVAAGSRPNLEMLRELRLELDISTEAAKRLGPMIDPNHHRCGSVSPHGAEELKHPENGFYIVGMKSYGRAPTFLLRTGYEQVRSVAAELAGDLESARRVELTLPQTGVCSTDLAYRGEGTACGSASRDRCDC</sequence>
<evidence type="ECO:0000313" key="2">
    <source>
        <dbReference type="EMBL" id="TWU11177.1"/>
    </source>
</evidence>
<protein>
    <submittedName>
        <fullName evidence="2">Putative glutamate synthase subunit beta</fullName>
    </submittedName>
</protein>
<dbReference type="InterPro" id="IPR036188">
    <property type="entry name" value="FAD/NAD-bd_sf"/>
</dbReference>
<dbReference type="EMBL" id="SJPT01000017">
    <property type="protein sequence ID" value="TWU11177.1"/>
    <property type="molecule type" value="Genomic_DNA"/>
</dbReference>
<dbReference type="SUPFAM" id="SSF51905">
    <property type="entry name" value="FAD/NAD(P)-binding domain"/>
    <property type="match status" value="1"/>
</dbReference>
<reference evidence="2 3" key="1">
    <citation type="submission" date="2019-02" db="EMBL/GenBank/DDBJ databases">
        <title>Deep-cultivation of Planctomycetes and their phenomic and genomic characterization uncovers novel biology.</title>
        <authorList>
            <person name="Wiegand S."/>
            <person name="Jogler M."/>
            <person name="Boedeker C."/>
            <person name="Pinto D."/>
            <person name="Vollmers J."/>
            <person name="Rivas-Marin E."/>
            <person name="Kohn T."/>
            <person name="Peeters S.H."/>
            <person name="Heuer A."/>
            <person name="Rast P."/>
            <person name="Oberbeckmann S."/>
            <person name="Bunk B."/>
            <person name="Jeske O."/>
            <person name="Meyerdierks A."/>
            <person name="Storesund J.E."/>
            <person name="Kallscheuer N."/>
            <person name="Luecker S."/>
            <person name="Lage O.M."/>
            <person name="Pohl T."/>
            <person name="Merkel B.J."/>
            <person name="Hornburger P."/>
            <person name="Mueller R.-W."/>
            <person name="Bruemmer F."/>
            <person name="Labrenz M."/>
            <person name="Spormann A.M."/>
            <person name="Op Den Camp H."/>
            <person name="Overmann J."/>
            <person name="Amann R."/>
            <person name="Jetten M.S.M."/>
            <person name="Mascher T."/>
            <person name="Medema M.H."/>
            <person name="Devos D.P."/>
            <person name="Kaster A.-K."/>
            <person name="Ovreas L."/>
            <person name="Rohde M."/>
            <person name="Galperin M.Y."/>
            <person name="Jogler C."/>
        </authorList>
    </citation>
    <scope>NUCLEOTIDE SEQUENCE [LARGE SCALE GENOMIC DNA]</scope>
    <source>
        <strain evidence="2 3">Pla52o</strain>
    </source>
</reference>
<dbReference type="GO" id="GO:0050660">
    <property type="term" value="F:flavin adenine dinucleotide binding"/>
    <property type="evidence" value="ECO:0007669"/>
    <property type="project" value="TreeGrafter"/>
</dbReference>
<dbReference type="PANTHER" id="PTHR43539">
    <property type="entry name" value="FLAVIN-BINDING MONOOXYGENASE-LIKE PROTEIN (AFU_ORTHOLOGUE AFUA_4G09220)"/>
    <property type="match status" value="1"/>
</dbReference>
<dbReference type="AlphaFoldDB" id="A0A5C6BHL2"/>
<dbReference type="GO" id="GO:0004497">
    <property type="term" value="F:monooxygenase activity"/>
    <property type="evidence" value="ECO:0007669"/>
    <property type="project" value="TreeGrafter"/>
</dbReference>
<dbReference type="InterPro" id="IPR050982">
    <property type="entry name" value="Auxin_biosynth/cation_transpt"/>
</dbReference>
<evidence type="ECO:0000313" key="3">
    <source>
        <dbReference type="Proteomes" id="UP000316304"/>
    </source>
</evidence>
<dbReference type="RefSeq" id="WP_231612664.1">
    <property type="nucleotide sequence ID" value="NZ_SJPT01000017.1"/>
</dbReference>
<organism evidence="2 3">
    <name type="scientific">Novipirellula galeiformis</name>
    <dbReference type="NCBI Taxonomy" id="2528004"/>
    <lineage>
        <taxon>Bacteria</taxon>
        <taxon>Pseudomonadati</taxon>
        <taxon>Planctomycetota</taxon>
        <taxon>Planctomycetia</taxon>
        <taxon>Pirellulales</taxon>
        <taxon>Pirellulaceae</taxon>
        <taxon>Novipirellula</taxon>
    </lineage>
</organism>
<dbReference type="Pfam" id="PF13738">
    <property type="entry name" value="Pyr_redox_3"/>
    <property type="match status" value="1"/>
</dbReference>
<name>A0A5C6BHL2_9BACT</name>
<dbReference type="Gene3D" id="3.50.50.60">
    <property type="entry name" value="FAD/NAD(P)-binding domain"/>
    <property type="match status" value="1"/>
</dbReference>
<dbReference type="Proteomes" id="UP000316304">
    <property type="component" value="Unassembled WGS sequence"/>
</dbReference>
<keyword evidence="1" id="KW-0560">Oxidoreductase</keyword>